<proteinExistence type="predicted"/>
<accession>A0A3E1F144</accession>
<dbReference type="Gene3D" id="4.10.410.10">
    <property type="entry name" value="Pancreatic trypsin inhibitor Kunitz domain"/>
    <property type="match status" value="1"/>
</dbReference>
<dbReference type="CDD" id="cd00109">
    <property type="entry name" value="Kunitz-type"/>
    <property type="match status" value="1"/>
</dbReference>
<dbReference type="PROSITE" id="PS51257">
    <property type="entry name" value="PROKAR_LIPOPROTEIN"/>
    <property type="match status" value="1"/>
</dbReference>
<feature type="signal peptide" evidence="1">
    <location>
        <begin position="1"/>
        <end position="23"/>
    </location>
</feature>
<sequence length="82" mass="9152">MKNILYSLMLLLGVALISCTKNCDNQPTACEDELPTGTVCQAYYTSWFYNVDNNKCEEQGYSGCSPIGFETQEECEACLCNK</sequence>
<dbReference type="RefSeq" id="WP_116879365.1">
    <property type="nucleotide sequence ID" value="NZ_QURB01000001.1"/>
</dbReference>
<evidence type="ECO:0000313" key="3">
    <source>
        <dbReference type="EMBL" id="RFC55528.1"/>
    </source>
</evidence>
<gene>
    <name evidence="3" type="ORF">DXU93_00930</name>
</gene>
<dbReference type="InterPro" id="IPR002223">
    <property type="entry name" value="Kunitz_BPTI"/>
</dbReference>
<comment type="caution">
    <text evidence="3">The sequence shown here is derived from an EMBL/GenBank/DDBJ whole genome shotgun (WGS) entry which is preliminary data.</text>
</comment>
<dbReference type="AlphaFoldDB" id="A0A3E1F144"/>
<dbReference type="SMART" id="SM00131">
    <property type="entry name" value="KU"/>
    <property type="match status" value="1"/>
</dbReference>
<dbReference type="Proteomes" id="UP000257127">
    <property type="component" value="Unassembled WGS sequence"/>
</dbReference>
<dbReference type="Pfam" id="PF00014">
    <property type="entry name" value="Kunitz_BPTI"/>
    <property type="match status" value="1"/>
</dbReference>
<name>A0A3E1F144_9FLAO</name>
<dbReference type="SUPFAM" id="SSF57362">
    <property type="entry name" value="BPTI-like"/>
    <property type="match status" value="1"/>
</dbReference>
<dbReference type="EMBL" id="QURB01000001">
    <property type="protein sequence ID" value="RFC55528.1"/>
    <property type="molecule type" value="Genomic_DNA"/>
</dbReference>
<evidence type="ECO:0000256" key="1">
    <source>
        <dbReference type="SAM" id="SignalP"/>
    </source>
</evidence>
<keyword evidence="1" id="KW-0732">Signal</keyword>
<feature type="domain" description="BPTI/Kunitz inhibitor" evidence="2">
    <location>
        <begin position="28"/>
        <end position="79"/>
    </location>
</feature>
<evidence type="ECO:0000259" key="2">
    <source>
        <dbReference type="SMART" id="SM00131"/>
    </source>
</evidence>
<feature type="chain" id="PRO_5017581646" evidence="1">
    <location>
        <begin position="24"/>
        <end position="82"/>
    </location>
</feature>
<dbReference type="InterPro" id="IPR036880">
    <property type="entry name" value="Kunitz_BPTI_sf"/>
</dbReference>
<reference evidence="3 4" key="1">
    <citation type="submission" date="2018-08" db="EMBL/GenBank/DDBJ databases">
        <title>The draft genome squence of Brumimicrobium sp. N62.</title>
        <authorList>
            <person name="Du Z.-J."/>
            <person name="Luo H.-R."/>
        </authorList>
    </citation>
    <scope>NUCLEOTIDE SEQUENCE [LARGE SCALE GENOMIC DNA]</scope>
    <source>
        <strain evidence="3 4">N62</strain>
    </source>
</reference>
<organism evidence="3 4">
    <name type="scientific">Brumimicrobium aurantiacum</name>
    <dbReference type="NCBI Taxonomy" id="1737063"/>
    <lineage>
        <taxon>Bacteria</taxon>
        <taxon>Pseudomonadati</taxon>
        <taxon>Bacteroidota</taxon>
        <taxon>Flavobacteriia</taxon>
        <taxon>Flavobacteriales</taxon>
        <taxon>Crocinitomicaceae</taxon>
        <taxon>Brumimicrobium</taxon>
    </lineage>
</organism>
<protein>
    <submittedName>
        <fullName evidence="3">Proteinase inhibitor I4 serpin</fullName>
    </submittedName>
</protein>
<evidence type="ECO:0000313" key="4">
    <source>
        <dbReference type="Proteomes" id="UP000257127"/>
    </source>
</evidence>
<keyword evidence="4" id="KW-1185">Reference proteome</keyword>
<dbReference type="OrthoDB" id="683434at2"/>
<dbReference type="GO" id="GO:0004867">
    <property type="term" value="F:serine-type endopeptidase inhibitor activity"/>
    <property type="evidence" value="ECO:0007669"/>
    <property type="project" value="InterPro"/>
</dbReference>